<reference evidence="1" key="1">
    <citation type="submission" date="2021-09" db="EMBL/GenBank/DDBJ databases">
        <authorList>
            <person name="Martin H S."/>
        </authorList>
    </citation>
    <scope>NUCLEOTIDE SEQUENCE</scope>
</reference>
<name>A0A8J2QY00_9NEOP</name>
<organism evidence="1 2">
    <name type="scientific">Danaus chrysippus</name>
    <name type="common">African queen</name>
    <dbReference type="NCBI Taxonomy" id="151541"/>
    <lineage>
        <taxon>Eukaryota</taxon>
        <taxon>Metazoa</taxon>
        <taxon>Ecdysozoa</taxon>
        <taxon>Arthropoda</taxon>
        <taxon>Hexapoda</taxon>
        <taxon>Insecta</taxon>
        <taxon>Pterygota</taxon>
        <taxon>Neoptera</taxon>
        <taxon>Endopterygota</taxon>
        <taxon>Lepidoptera</taxon>
        <taxon>Glossata</taxon>
        <taxon>Ditrysia</taxon>
        <taxon>Papilionoidea</taxon>
        <taxon>Nymphalidae</taxon>
        <taxon>Danainae</taxon>
        <taxon>Danaini</taxon>
        <taxon>Danaina</taxon>
        <taxon>Danaus</taxon>
        <taxon>Anosia</taxon>
    </lineage>
</organism>
<keyword evidence="2" id="KW-1185">Reference proteome</keyword>
<protein>
    <submittedName>
        <fullName evidence="1">(African queen) hypothetical protein</fullName>
    </submittedName>
</protein>
<gene>
    <name evidence="1" type="ORF">DCHRY22_LOCUS7847</name>
</gene>
<dbReference type="EMBL" id="CAKASE010000058">
    <property type="protein sequence ID" value="CAG9567607.1"/>
    <property type="molecule type" value="Genomic_DNA"/>
</dbReference>
<evidence type="ECO:0000313" key="1">
    <source>
        <dbReference type="EMBL" id="CAG9567607.1"/>
    </source>
</evidence>
<dbReference type="Proteomes" id="UP000789524">
    <property type="component" value="Unassembled WGS sequence"/>
</dbReference>
<dbReference type="AlphaFoldDB" id="A0A8J2QY00"/>
<accession>A0A8J2QY00</accession>
<comment type="caution">
    <text evidence="1">The sequence shown here is derived from an EMBL/GenBank/DDBJ whole genome shotgun (WGS) entry which is preliminary data.</text>
</comment>
<sequence>MAANAIAVSAVSRARALMAAARARGSRRADCPRHYTTPPSIDHGTSMRAATLVLLVEKAPYDPYHY</sequence>
<evidence type="ECO:0000313" key="2">
    <source>
        <dbReference type="Proteomes" id="UP000789524"/>
    </source>
</evidence>
<proteinExistence type="predicted"/>